<protein>
    <submittedName>
        <fullName evidence="1">Sporulation protein YunB</fullName>
    </submittedName>
</protein>
<dbReference type="RefSeq" id="WP_200758763.1">
    <property type="nucleotide sequence ID" value="NZ_AP023366.1"/>
</dbReference>
<dbReference type="Proteomes" id="UP000593802">
    <property type="component" value="Chromosome"/>
</dbReference>
<dbReference type="AlphaFoldDB" id="A0A7I8DD11"/>
<dbReference type="EMBL" id="AP023366">
    <property type="protein sequence ID" value="BCJ88103.1"/>
    <property type="molecule type" value="Genomic_DNA"/>
</dbReference>
<dbReference type="PIRSF" id="PIRSF021383">
    <property type="entry name" value="YunB"/>
    <property type="match status" value="1"/>
</dbReference>
<keyword evidence="2" id="KW-1185">Reference proteome</keyword>
<dbReference type="InterPro" id="IPR014197">
    <property type="entry name" value="Sporulation_prot_YunB"/>
</dbReference>
<gene>
    <name evidence="1" type="ORF">skT53_30880</name>
</gene>
<evidence type="ECO:0000313" key="1">
    <source>
        <dbReference type="EMBL" id="BCJ88103.1"/>
    </source>
</evidence>
<dbReference type="KEGG" id="eff:skT53_30880"/>
<evidence type="ECO:0000313" key="2">
    <source>
        <dbReference type="Proteomes" id="UP000593802"/>
    </source>
</evidence>
<accession>A0A7I8DD11</accession>
<dbReference type="Pfam" id="PF09560">
    <property type="entry name" value="Spore_YunB"/>
    <property type="match status" value="1"/>
</dbReference>
<organism evidence="1 2">
    <name type="scientific">Effusibacillus dendaii</name>
    <dbReference type="NCBI Taxonomy" id="2743772"/>
    <lineage>
        <taxon>Bacteria</taxon>
        <taxon>Bacillati</taxon>
        <taxon>Bacillota</taxon>
        <taxon>Bacilli</taxon>
        <taxon>Bacillales</taxon>
        <taxon>Alicyclobacillaceae</taxon>
        <taxon>Effusibacillus</taxon>
    </lineage>
</organism>
<dbReference type="NCBIfam" id="TIGR02832">
    <property type="entry name" value="spo_yunB"/>
    <property type="match status" value="1"/>
</dbReference>
<name>A0A7I8DD11_9BACL</name>
<sequence>MIQLRRRRMRLRRPVKRWRAVFLIAFFLIVLMVVQSLFFIETNLRPAFVNVAETIARQYATETINDAIVQKIATDQSYKDIVQFIKDDKGNIRSAVFNMPQANRIEAQTTEQIQSVLKEMNQSEIRLPVGQALHSSILATFGPDIPITVVPVSAVNSEITEESNSLGINQTKHSLILNVKVRVNVIIPFVTKPVDVQAKVPIASFVMVGDVPSVFYDVQGTPFMPVSPPVYPNPSAGQQQK</sequence>
<proteinExistence type="predicted"/>
<reference evidence="1 2" key="1">
    <citation type="submission" date="2020-08" db="EMBL/GenBank/DDBJ databases">
        <title>Complete Genome Sequence of Effusibacillus dendaii Strain skT53, Isolated from Farmland soil.</title>
        <authorList>
            <person name="Konishi T."/>
            <person name="Kawasaki H."/>
        </authorList>
    </citation>
    <scope>NUCLEOTIDE SEQUENCE [LARGE SCALE GENOMIC DNA]</scope>
    <source>
        <strain evidence="2">skT53</strain>
    </source>
</reference>